<evidence type="ECO:0000256" key="1">
    <source>
        <dbReference type="SAM" id="Coils"/>
    </source>
</evidence>
<evidence type="ECO:0000313" key="3">
    <source>
        <dbReference type="Proteomes" id="UP000233551"/>
    </source>
</evidence>
<keyword evidence="1" id="KW-0175">Coiled coil</keyword>
<proteinExistence type="predicted"/>
<comment type="caution">
    <text evidence="2">The sequence shown here is derived from an EMBL/GenBank/DDBJ whole genome shotgun (WGS) entry which is preliminary data.</text>
</comment>
<feature type="coiled-coil region" evidence="1">
    <location>
        <begin position="138"/>
        <end position="182"/>
    </location>
</feature>
<keyword evidence="3" id="KW-1185">Reference proteome</keyword>
<dbReference type="Proteomes" id="UP000233551">
    <property type="component" value="Unassembled WGS sequence"/>
</dbReference>
<dbReference type="EMBL" id="PGOL01000865">
    <property type="protein sequence ID" value="PKI63896.1"/>
    <property type="molecule type" value="Genomic_DNA"/>
</dbReference>
<organism evidence="2 3">
    <name type="scientific">Punica granatum</name>
    <name type="common">Pomegranate</name>
    <dbReference type="NCBI Taxonomy" id="22663"/>
    <lineage>
        <taxon>Eukaryota</taxon>
        <taxon>Viridiplantae</taxon>
        <taxon>Streptophyta</taxon>
        <taxon>Embryophyta</taxon>
        <taxon>Tracheophyta</taxon>
        <taxon>Spermatophyta</taxon>
        <taxon>Magnoliopsida</taxon>
        <taxon>eudicotyledons</taxon>
        <taxon>Gunneridae</taxon>
        <taxon>Pentapetalae</taxon>
        <taxon>rosids</taxon>
        <taxon>malvids</taxon>
        <taxon>Myrtales</taxon>
        <taxon>Lythraceae</taxon>
        <taxon>Punica</taxon>
    </lineage>
</organism>
<accession>A0A2I0K866</accession>
<evidence type="ECO:0000313" key="2">
    <source>
        <dbReference type="EMBL" id="PKI63896.1"/>
    </source>
</evidence>
<sequence>MALKCPDFHGIPLVSHVGSTMYFSVRVMRQFGSLQTIPEDRAHTRFEHTRREDQTSVDCQSDIPQVLSAWRTAVMELPYFPDHPIQDERDFQVLEEYILRFYRWSSSAHEDFTGSPQLEGSTLYAASSTSSRAVQAELTSLRTERDNLCREIAEKDEQLIDQRQLQRELAQAHAELQRRDQELARSNVALERSRKKARGVTTHFYTTGKSCQLSRVGHLRPSPFLHGKASYGPRADPPSKARLTNTNFFLTGSVTV</sequence>
<dbReference type="AlphaFoldDB" id="A0A2I0K866"/>
<reference evidence="2 3" key="1">
    <citation type="submission" date="2017-11" db="EMBL/GenBank/DDBJ databases">
        <title>De-novo sequencing of pomegranate (Punica granatum L.) genome.</title>
        <authorList>
            <person name="Akparov Z."/>
            <person name="Amiraslanov A."/>
            <person name="Hajiyeva S."/>
            <person name="Abbasov M."/>
            <person name="Kaur K."/>
            <person name="Hamwieh A."/>
            <person name="Solovyev V."/>
            <person name="Salamov A."/>
            <person name="Braich B."/>
            <person name="Kosarev P."/>
            <person name="Mahmoud A."/>
            <person name="Hajiyev E."/>
            <person name="Babayeva S."/>
            <person name="Izzatullayeva V."/>
            <person name="Mammadov A."/>
            <person name="Mammadov A."/>
            <person name="Sharifova S."/>
            <person name="Ojaghi J."/>
            <person name="Eynullazada K."/>
            <person name="Bayramov B."/>
            <person name="Abdulazimova A."/>
            <person name="Shahmuradov I."/>
        </authorList>
    </citation>
    <scope>NUCLEOTIDE SEQUENCE [LARGE SCALE GENOMIC DNA]</scope>
    <source>
        <strain evidence="3">cv. AG2017</strain>
        <tissue evidence="2">Leaf</tissue>
    </source>
</reference>
<name>A0A2I0K866_PUNGR</name>
<gene>
    <name evidence="2" type="ORF">CRG98_015677</name>
</gene>
<protein>
    <submittedName>
        <fullName evidence="2">Uncharacterized protein</fullName>
    </submittedName>
</protein>
<dbReference type="STRING" id="22663.A0A2I0K866"/>